<dbReference type="InterPro" id="IPR019096">
    <property type="entry name" value="YopX_protein"/>
</dbReference>
<organism evidence="2">
    <name type="scientific">bioreactor metagenome</name>
    <dbReference type="NCBI Taxonomy" id="1076179"/>
    <lineage>
        <taxon>unclassified sequences</taxon>
        <taxon>metagenomes</taxon>
        <taxon>ecological metagenomes</taxon>
    </lineage>
</organism>
<dbReference type="EMBL" id="VSSQ01075115">
    <property type="protein sequence ID" value="MPN25809.1"/>
    <property type="molecule type" value="Genomic_DNA"/>
</dbReference>
<protein>
    <recommendedName>
        <fullName evidence="1">YopX protein domain-containing protein</fullName>
    </recommendedName>
</protein>
<accession>A0A645GJ18</accession>
<comment type="caution">
    <text evidence="2">The sequence shown here is derived from an EMBL/GenBank/DDBJ whole genome shotgun (WGS) entry which is preliminary data.</text>
</comment>
<dbReference type="Gene3D" id="2.30.30.290">
    <property type="entry name" value="YopX-like domains"/>
    <property type="match status" value="1"/>
</dbReference>
<evidence type="ECO:0000259" key="1">
    <source>
        <dbReference type="Pfam" id="PF09643"/>
    </source>
</evidence>
<reference evidence="2" key="1">
    <citation type="submission" date="2019-08" db="EMBL/GenBank/DDBJ databases">
        <authorList>
            <person name="Kucharzyk K."/>
            <person name="Murdoch R.W."/>
            <person name="Higgins S."/>
            <person name="Loffler F."/>
        </authorList>
    </citation>
    <scope>NUCLEOTIDE SEQUENCE</scope>
</reference>
<gene>
    <name evidence="2" type="ORF">SDC9_173225</name>
</gene>
<sequence length="80" mass="9370">MSENPQELYKGDIVEIAFLHPHDPDYVLFRMRSVIELENGVFGIRWLGQLKSFSQLKPNVKFVKIGNFYDNPEMVYSLGY</sequence>
<dbReference type="Pfam" id="PF09643">
    <property type="entry name" value="YopX"/>
    <property type="match status" value="1"/>
</dbReference>
<name>A0A645GJ18_9ZZZZ</name>
<dbReference type="SUPFAM" id="SSF159006">
    <property type="entry name" value="YopX-like"/>
    <property type="match status" value="1"/>
</dbReference>
<dbReference type="AlphaFoldDB" id="A0A645GJ18"/>
<dbReference type="InterPro" id="IPR023385">
    <property type="entry name" value="YopX-like_C"/>
</dbReference>
<feature type="domain" description="YopX protein" evidence="1">
    <location>
        <begin position="4"/>
        <end position="74"/>
    </location>
</feature>
<evidence type="ECO:0000313" key="2">
    <source>
        <dbReference type="EMBL" id="MPN25809.1"/>
    </source>
</evidence>
<proteinExistence type="predicted"/>